<dbReference type="Gene3D" id="3.40.50.10190">
    <property type="entry name" value="BRCT domain"/>
    <property type="match status" value="1"/>
</dbReference>
<evidence type="ECO:0000256" key="1">
    <source>
        <dbReference type="SAM" id="Coils"/>
    </source>
</evidence>
<organism evidence="4 5">
    <name type="scientific">Cavenderia fasciculata</name>
    <name type="common">Slime mold</name>
    <name type="synonym">Dictyostelium fasciculatum</name>
    <dbReference type="NCBI Taxonomy" id="261658"/>
    <lineage>
        <taxon>Eukaryota</taxon>
        <taxon>Amoebozoa</taxon>
        <taxon>Evosea</taxon>
        <taxon>Eumycetozoa</taxon>
        <taxon>Dictyostelia</taxon>
        <taxon>Acytosteliales</taxon>
        <taxon>Cavenderiaceae</taxon>
        <taxon>Cavenderia</taxon>
    </lineage>
</organism>
<dbReference type="GeneID" id="14868563"/>
<protein>
    <recommendedName>
        <fullName evidence="3">BRCT domain-containing protein</fullName>
    </recommendedName>
</protein>
<dbReference type="InterPro" id="IPR035979">
    <property type="entry name" value="RBD_domain_sf"/>
</dbReference>
<evidence type="ECO:0000259" key="3">
    <source>
        <dbReference type="PROSITE" id="PS50172"/>
    </source>
</evidence>
<gene>
    <name evidence="4" type="ORF">DFA_09054</name>
</gene>
<feature type="region of interest" description="Disordered" evidence="2">
    <location>
        <begin position="555"/>
        <end position="630"/>
    </location>
</feature>
<feature type="compositionally biased region" description="Acidic residues" evidence="2">
    <location>
        <begin position="575"/>
        <end position="630"/>
    </location>
</feature>
<keyword evidence="1" id="KW-0175">Coiled coil</keyword>
<feature type="coiled-coil region" evidence="1">
    <location>
        <begin position="194"/>
        <end position="233"/>
    </location>
</feature>
<sequence>MVFTKKQTLVSTLYQDCIFYLDLGTTASFQQKNDISKFIKDNGGTVSISFSAAKTTHFITTKESINTFKTKLAYKSSICSPATDILPNQDDIIKSIQTHYFILNDLLDQIKNGTLSTKQQKEEETITKKVIEPIVIAEPKVIIVNEPTTIISPPITIASPSISSKSSYASKFLELQQMKRDFGEKKKVSQLELINQKKAERQAILDNKAKEKEEKLKEANLEKQKKIELEKQRRKSTISSLSFTKSKSSSIPSSSSSFTSSSSFSYSSIVQQSQPQQQQQIKSKPFISLEEKEKKESRIKAREEKIVQLRKEKIQKKQDEMDQAKLEKKLAKDQKRVEYHEAVRVQKEKEQEEKEIATQASLQAYLLRCQKRKEKEQALLEGGFVSSKSKEELEREKMDAESRKIFVGGITFDDLVGRVAPSAMKKIKEKRVSFLLQSFNQFGKIDKRIVDVFKGHFHIVYADVNDAIKAVKHYQDVANKTKTVQEIKDHLKSLKLDLAITPTVRFYVKPTKTHIVNNPNLISQYQLPDAEIISSTINLSKIKPKPPIVFTCQERPKDETEMNQDHLDETIVLSDEIEEEEEEVQIPEDDVENTQDQEVDGISESDGNSDDDISDESEKEEEDYSEEDDD</sequence>
<feature type="compositionally biased region" description="Basic and acidic residues" evidence="2">
    <location>
        <begin position="555"/>
        <end position="569"/>
    </location>
</feature>
<feature type="region of interest" description="Disordered" evidence="2">
    <location>
        <begin position="238"/>
        <end position="259"/>
    </location>
</feature>
<reference evidence="5" key="1">
    <citation type="journal article" date="2011" name="Genome Res.">
        <title>Phylogeny-wide analysis of social amoeba genomes highlights ancient origins for complex intercellular communication.</title>
        <authorList>
            <person name="Heidel A.J."/>
            <person name="Lawal H.M."/>
            <person name="Felder M."/>
            <person name="Schilde C."/>
            <person name="Helps N.R."/>
            <person name="Tunggal B."/>
            <person name="Rivero F."/>
            <person name="John U."/>
            <person name="Schleicher M."/>
            <person name="Eichinger L."/>
            <person name="Platzer M."/>
            <person name="Noegel A.A."/>
            <person name="Schaap P."/>
            <person name="Gloeckner G."/>
        </authorList>
    </citation>
    <scope>NUCLEOTIDE SEQUENCE [LARGE SCALE GENOMIC DNA]</scope>
    <source>
        <strain evidence="5">SH3</strain>
    </source>
</reference>
<dbReference type="EMBL" id="GL883023">
    <property type="protein sequence ID" value="EGG16516.1"/>
    <property type="molecule type" value="Genomic_DNA"/>
</dbReference>
<dbReference type="InterPro" id="IPR001357">
    <property type="entry name" value="BRCT_dom"/>
</dbReference>
<evidence type="ECO:0000313" key="4">
    <source>
        <dbReference type="EMBL" id="EGG16516.1"/>
    </source>
</evidence>
<dbReference type="GO" id="GO:0003676">
    <property type="term" value="F:nucleic acid binding"/>
    <property type="evidence" value="ECO:0007669"/>
    <property type="project" value="InterPro"/>
</dbReference>
<dbReference type="RefSeq" id="XP_004354916.1">
    <property type="nucleotide sequence ID" value="XM_004354864.1"/>
</dbReference>
<keyword evidence="5" id="KW-1185">Reference proteome</keyword>
<evidence type="ECO:0000313" key="5">
    <source>
        <dbReference type="Proteomes" id="UP000007797"/>
    </source>
</evidence>
<dbReference type="Proteomes" id="UP000007797">
    <property type="component" value="Unassembled WGS sequence"/>
</dbReference>
<feature type="domain" description="BRCT" evidence="3">
    <location>
        <begin position="9"/>
        <end position="69"/>
    </location>
</feature>
<dbReference type="AlphaFoldDB" id="F4Q6K6"/>
<dbReference type="Gene3D" id="3.30.70.330">
    <property type="match status" value="1"/>
</dbReference>
<dbReference type="KEGG" id="dfa:DFA_09054"/>
<proteinExistence type="predicted"/>
<dbReference type="InterPro" id="IPR012677">
    <property type="entry name" value="Nucleotide-bd_a/b_plait_sf"/>
</dbReference>
<dbReference type="Pfam" id="PF00533">
    <property type="entry name" value="BRCT"/>
    <property type="match status" value="1"/>
</dbReference>
<evidence type="ECO:0000256" key="2">
    <source>
        <dbReference type="SAM" id="MobiDB-lite"/>
    </source>
</evidence>
<accession>F4Q6K6</accession>
<dbReference type="InterPro" id="IPR036420">
    <property type="entry name" value="BRCT_dom_sf"/>
</dbReference>
<name>F4Q6K6_CACFS</name>
<feature type="coiled-coil region" evidence="1">
    <location>
        <begin position="292"/>
        <end position="334"/>
    </location>
</feature>
<dbReference type="OrthoDB" id="21665at2759"/>
<dbReference type="PROSITE" id="PS50172">
    <property type="entry name" value="BRCT"/>
    <property type="match status" value="1"/>
</dbReference>
<dbReference type="SUPFAM" id="SSF54928">
    <property type="entry name" value="RNA-binding domain, RBD"/>
    <property type="match status" value="1"/>
</dbReference>